<dbReference type="PRINTS" id="PR01078">
    <property type="entry name" value="AMINACHANNEL"/>
</dbReference>
<protein>
    <recommendedName>
        <fullName evidence="15">Amiloride-sensitive sodium channel</fullName>
    </recommendedName>
</protein>
<name>A0AAD9P0F7_RIDPI</name>
<comment type="subcellular location">
    <subcellularLocation>
        <location evidence="1">Membrane</location>
        <topology evidence="1">Multi-pass membrane protein</topology>
    </subcellularLocation>
</comment>
<evidence type="ECO:0000256" key="1">
    <source>
        <dbReference type="ARBA" id="ARBA00004141"/>
    </source>
</evidence>
<keyword evidence="5 12" id="KW-1133">Transmembrane helix</keyword>
<comment type="similarity">
    <text evidence="11">Belongs to the amiloride-sensitive sodium channel (TC 1.A.6) family.</text>
</comment>
<evidence type="ECO:0000256" key="10">
    <source>
        <dbReference type="ARBA" id="ARBA00023303"/>
    </source>
</evidence>
<dbReference type="GO" id="GO:0005886">
    <property type="term" value="C:plasma membrane"/>
    <property type="evidence" value="ECO:0007669"/>
    <property type="project" value="TreeGrafter"/>
</dbReference>
<dbReference type="PANTHER" id="PTHR11690">
    <property type="entry name" value="AMILORIDE-SENSITIVE SODIUM CHANNEL-RELATED"/>
    <property type="match status" value="1"/>
</dbReference>
<evidence type="ECO:0000256" key="3">
    <source>
        <dbReference type="ARBA" id="ARBA00022461"/>
    </source>
</evidence>
<keyword evidence="3 11" id="KW-0894">Sodium channel</keyword>
<proteinExistence type="inferred from homology"/>
<keyword evidence="7 11" id="KW-0406">Ion transport</keyword>
<evidence type="ECO:0000256" key="12">
    <source>
        <dbReference type="SAM" id="Phobius"/>
    </source>
</evidence>
<keyword evidence="4 11" id="KW-0812">Transmembrane</keyword>
<organism evidence="13 14">
    <name type="scientific">Ridgeia piscesae</name>
    <name type="common">Tubeworm</name>
    <dbReference type="NCBI Taxonomy" id="27915"/>
    <lineage>
        <taxon>Eukaryota</taxon>
        <taxon>Metazoa</taxon>
        <taxon>Spiralia</taxon>
        <taxon>Lophotrochozoa</taxon>
        <taxon>Annelida</taxon>
        <taxon>Polychaeta</taxon>
        <taxon>Sedentaria</taxon>
        <taxon>Canalipalpata</taxon>
        <taxon>Sabellida</taxon>
        <taxon>Siboglinidae</taxon>
        <taxon>Ridgeia</taxon>
    </lineage>
</organism>
<keyword evidence="9 11" id="KW-0739">Sodium transport</keyword>
<dbReference type="AlphaFoldDB" id="A0AAD9P0F7"/>
<evidence type="ECO:0000256" key="6">
    <source>
        <dbReference type="ARBA" id="ARBA00023053"/>
    </source>
</evidence>
<accession>A0AAD9P0F7</accession>
<dbReference type="GO" id="GO:0015280">
    <property type="term" value="F:ligand-gated sodium channel activity"/>
    <property type="evidence" value="ECO:0007669"/>
    <property type="project" value="TreeGrafter"/>
</dbReference>
<dbReference type="Pfam" id="PF00858">
    <property type="entry name" value="ASC"/>
    <property type="match status" value="1"/>
</dbReference>
<evidence type="ECO:0000256" key="11">
    <source>
        <dbReference type="RuleBase" id="RU000679"/>
    </source>
</evidence>
<evidence type="ECO:0000256" key="2">
    <source>
        <dbReference type="ARBA" id="ARBA00022448"/>
    </source>
</evidence>
<gene>
    <name evidence="13" type="ORF">NP493_226g08054</name>
</gene>
<feature type="transmembrane region" description="Helical" evidence="12">
    <location>
        <begin position="14"/>
        <end position="39"/>
    </location>
</feature>
<evidence type="ECO:0000313" key="13">
    <source>
        <dbReference type="EMBL" id="KAK2185711.1"/>
    </source>
</evidence>
<sequence length="118" mass="13135">MNNIGEARSRARRAFWAVVVVAGTVLFVWQVTTACVHYFDYPVSTVTVQHSAQMSAFPAVTFCNLNPLRDSAVRDSQSVVGKMFAVSRSAVYISKFINPRVEVSSRRSNTPTFDKSIQ</sequence>
<evidence type="ECO:0000256" key="9">
    <source>
        <dbReference type="ARBA" id="ARBA00023201"/>
    </source>
</evidence>
<dbReference type="EMBL" id="JAODUO010000226">
    <property type="protein sequence ID" value="KAK2185711.1"/>
    <property type="molecule type" value="Genomic_DNA"/>
</dbReference>
<evidence type="ECO:0008006" key="15">
    <source>
        <dbReference type="Google" id="ProtNLM"/>
    </source>
</evidence>
<keyword evidence="14" id="KW-1185">Reference proteome</keyword>
<dbReference type="PANTHER" id="PTHR11690:SF248">
    <property type="entry name" value="PICKPOCKET 17, ISOFORM A"/>
    <property type="match status" value="1"/>
</dbReference>
<keyword evidence="2 11" id="KW-0813">Transport</keyword>
<keyword evidence="10 11" id="KW-0407">Ion channel</keyword>
<evidence type="ECO:0000313" key="14">
    <source>
        <dbReference type="Proteomes" id="UP001209878"/>
    </source>
</evidence>
<evidence type="ECO:0000256" key="8">
    <source>
        <dbReference type="ARBA" id="ARBA00023136"/>
    </source>
</evidence>
<dbReference type="InterPro" id="IPR001873">
    <property type="entry name" value="ENaC"/>
</dbReference>
<keyword evidence="6" id="KW-0915">Sodium</keyword>
<reference evidence="13" key="1">
    <citation type="journal article" date="2023" name="Mol. Biol. Evol.">
        <title>Third-Generation Sequencing Reveals the Adaptive Role of the Epigenome in Three Deep-Sea Polychaetes.</title>
        <authorList>
            <person name="Perez M."/>
            <person name="Aroh O."/>
            <person name="Sun Y."/>
            <person name="Lan Y."/>
            <person name="Juniper S.K."/>
            <person name="Young C.R."/>
            <person name="Angers B."/>
            <person name="Qian P.Y."/>
        </authorList>
    </citation>
    <scope>NUCLEOTIDE SEQUENCE</scope>
    <source>
        <strain evidence="13">R07B-5</strain>
    </source>
</reference>
<evidence type="ECO:0000256" key="7">
    <source>
        <dbReference type="ARBA" id="ARBA00023065"/>
    </source>
</evidence>
<evidence type="ECO:0000256" key="4">
    <source>
        <dbReference type="ARBA" id="ARBA00022692"/>
    </source>
</evidence>
<dbReference type="Proteomes" id="UP001209878">
    <property type="component" value="Unassembled WGS sequence"/>
</dbReference>
<evidence type="ECO:0000256" key="5">
    <source>
        <dbReference type="ARBA" id="ARBA00022989"/>
    </source>
</evidence>
<keyword evidence="8 12" id="KW-0472">Membrane</keyword>
<comment type="caution">
    <text evidence="13">The sequence shown here is derived from an EMBL/GenBank/DDBJ whole genome shotgun (WGS) entry which is preliminary data.</text>
</comment>